<evidence type="ECO:0000256" key="2">
    <source>
        <dbReference type="ARBA" id="ARBA00023242"/>
    </source>
</evidence>
<feature type="compositionally biased region" description="Low complexity" evidence="4">
    <location>
        <begin position="294"/>
        <end position="305"/>
    </location>
</feature>
<feature type="region of interest" description="Disordered" evidence="4">
    <location>
        <begin position="180"/>
        <end position="203"/>
    </location>
</feature>
<dbReference type="Proteomes" id="UP000029665">
    <property type="component" value="Unassembled WGS sequence"/>
</dbReference>
<feature type="compositionally biased region" description="Low complexity" evidence="4">
    <location>
        <begin position="239"/>
        <end position="248"/>
    </location>
</feature>
<dbReference type="SMART" id="SM00398">
    <property type="entry name" value="HMG"/>
    <property type="match status" value="1"/>
</dbReference>
<keyword evidence="7" id="KW-1185">Reference proteome</keyword>
<dbReference type="EMBL" id="CCBP010000095">
    <property type="protein sequence ID" value="CDO70934.1"/>
    <property type="molecule type" value="Genomic_DNA"/>
</dbReference>
<dbReference type="InterPro" id="IPR036910">
    <property type="entry name" value="HMG_box_dom_sf"/>
</dbReference>
<evidence type="ECO:0000256" key="4">
    <source>
        <dbReference type="SAM" id="MobiDB-lite"/>
    </source>
</evidence>
<proteinExistence type="predicted"/>
<gene>
    <name evidence="6" type="ORF">BN946_scf184829.g43</name>
</gene>
<feature type="DNA-binding region" description="HMG box" evidence="3">
    <location>
        <begin position="113"/>
        <end position="181"/>
    </location>
</feature>
<protein>
    <recommendedName>
        <fullName evidence="5">HMG box domain-containing protein</fullName>
    </recommendedName>
</protein>
<feature type="region of interest" description="Disordered" evidence="4">
    <location>
        <begin position="1"/>
        <end position="116"/>
    </location>
</feature>
<dbReference type="CDD" id="cd01389">
    <property type="entry name" value="HMG-box_ROX1-like"/>
    <property type="match status" value="1"/>
</dbReference>
<dbReference type="InterPro" id="IPR051356">
    <property type="entry name" value="SOX/SOX-like_TF"/>
</dbReference>
<name>A0A060SFB6_PYCCI</name>
<dbReference type="OrthoDB" id="6247875at2759"/>
<feature type="compositionally biased region" description="Low complexity" evidence="4">
    <location>
        <begin position="79"/>
        <end position="88"/>
    </location>
</feature>
<comment type="caution">
    <text evidence="6">The sequence shown here is derived from an EMBL/GenBank/DDBJ whole genome shotgun (WGS) entry which is preliminary data.</text>
</comment>
<dbReference type="PANTHER" id="PTHR45789:SF2">
    <property type="entry name" value="FI18025P1"/>
    <property type="match status" value="1"/>
</dbReference>
<feature type="compositionally biased region" description="Basic residues" evidence="4">
    <location>
        <begin position="97"/>
        <end position="107"/>
    </location>
</feature>
<dbReference type="GO" id="GO:0005634">
    <property type="term" value="C:nucleus"/>
    <property type="evidence" value="ECO:0007669"/>
    <property type="project" value="UniProtKB-UniRule"/>
</dbReference>
<dbReference type="GO" id="GO:0000978">
    <property type="term" value="F:RNA polymerase II cis-regulatory region sequence-specific DNA binding"/>
    <property type="evidence" value="ECO:0007669"/>
    <property type="project" value="TreeGrafter"/>
</dbReference>
<dbReference type="InterPro" id="IPR009071">
    <property type="entry name" value="HMG_box_dom"/>
</dbReference>
<evidence type="ECO:0000313" key="6">
    <source>
        <dbReference type="EMBL" id="CDO70934.1"/>
    </source>
</evidence>
<dbReference type="PROSITE" id="PS50118">
    <property type="entry name" value="HMG_BOX_2"/>
    <property type="match status" value="1"/>
</dbReference>
<dbReference type="OMA" id="FNPHYGH"/>
<reference evidence="6" key="1">
    <citation type="submission" date="2014-01" db="EMBL/GenBank/DDBJ databases">
        <title>The genome of the white-rot fungus Pycnoporus cinnabarinus: a basidiomycete model with a versatile arsenal for lignocellulosic biomass breakdown.</title>
        <authorList>
            <person name="Levasseur A."/>
            <person name="Lomascolo A."/>
            <person name="Ruiz-Duenas F.J."/>
            <person name="Uzan E."/>
            <person name="Piumi F."/>
            <person name="Kues U."/>
            <person name="Ram A.F.J."/>
            <person name="Murat C."/>
            <person name="Haon M."/>
            <person name="Benoit I."/>
            <person name="Arfi Y."/>
            <person name="Chevret D."/>
            <person name="Drula E."/>
            <person name="Kwon M.J."/>
            <person name="Gouret P."/>
            <person name="Lesage-Meessen L."/>
            <person name="Lombard V."/>
            <person name="Mariette J."/>
            <person name="Noirot C."/>
            <person name="Park J."/>
            <person name="Patyshakuliyeva A."/>
            <person name="Wieneger R.A.B."/>
            <person name="Wosten H.A.B."/>
            <person name="Martin F."/>
            <person name="Coutinho P.M."/>
            <person name="de Vries R."/>
            <person name="Martinez A.T."/>
            <person name="Klopp C."/>
            <person name="Pontarotti P."/>
            <person name="Henrissat B."/>
            <person name="Record E."/>
        </authorList>
    </citation>
    <scope>NUCLEOTIDE SEQUENCE [LARGE SCALE GENOMIC DNA]</scope>
    <source>
        <strain evidence="6">BRFM137</strain>
    </source>
</reference>
<organism evidence="6 7">
    <name type="scientific">Pycnoporus cinnabarinus</name>
    <name type="common">Cinnabar-red polypore</name>
    <name type="synonym">Trametes cinnabarina</name>
    <dbReference type="NCBI Taxonomy" id="5643"/>
    <lineage>
        <taxon>Eukaryota</taxon>
        <taxon>Fungi</taxon>
        <taxon>Dikarya</taxon>
        <taxon>Basidiomycota</taxon>
        <taxon>Agaricomycotina</taxon>
        <taxon>Agaricomycetes</taxon>
        <taxon>Polyporales</taxon>
        <taxon>Polyporaceae</taxon>
        <taxon>Trametes</taxon>
    </lineage>
</organism>
<feature type="compositionally biased region" description="Polar residues" evidence="4">
    <location>
        <begin position="21"/>
        <end position="43"/>
    </location>
</feature>
<dbReference type="STRING" id="5643.A0A060SFB6"/>
<feature type="region of interest" description="Disordered" evidence="4">
    <location>
        <begin position="236"/>
        <end position="305"/>
    </location>
</feature>
<feature type="compositionally biased region" description="Low complexity" evidence="4">
    <location>
        <begin position="259"/>
        <end position="273"/>
    </location>
</feature>
<dbReference type="SUPFAM" id="SSF47095">
    <property type="entry name" value="HMG-box"/>
    <property type="match status" value="1"/>
</dbReference>
<dbReference type="HOGENOM" id="CLU_547629_0_0_1"/>
<accession>A0A060SFB6</accession>
<feature type="domain" description="HMG box" evidence="5">
    <location>
        <begin position="113"/>
        <end position="181"/>
    </location>
</feature>
<evidence type="ECO:0000256" key="3">
    <source>
        <dbReference type="PROSITE-ProRule" id="PRU00267"/>
    </source>
</evidence>
<dbReference type="AlphaFoldDB" id="A0A060SFB6"/>
<evidence type="ECO:0000256" key="1">
    <source>
        <dbReference type="ARBA" id="ARBA00023125"/>
    </source>
</evidence>
<evidence type="ECO:0000313" key="7">
    <source>
        <dbReference type="Proteomes" id="UP000029665"/>
    </source>
</evidence>
<keyword evidence="1 3" id="KW-0238">DNA-binding</keyword>
<dbReference type="PANTHER" id="PTHR45789">
    <property type="entry name" value="FI18025P1"/>
    <property type="match status" value="1"/>
</dbReference>
<dbReference type="GO" id="GO:0000981">
    <property type="term" value="F:DNA-binding transcription factor activity, RNA polymerase II-specific"/>
    <property type="evidence" value="ECO:0007669"/>
    <property type="project" value="TreeGrafter"/>
</dbReference>
<sequence length="498" mass="53849">MAPSVSPFADHSHTSDPALDSNINQWASSSLMSALGEPSSSQGIDVPHEWHISSDPLSEAPSCPSRLPSPPFTPDSYCASSSSSSASSPTFQSATPRGRKTTVSRRAKSPDHVPRPRNAFMIFRSEYCTDVKESQVEHDHRMISKILGQVWRSLAQEKKDYYKQLAVEEKRIHRIKHPNYRFSPQQRTEKPKKRNVKRNGATDKQRCDKVAKLLLEGKGGNALKAEVEKFDLSIKSDDGAASDSADYSTGVFDPRTWVSPSGSGSSSGSSTPSTCPPITPTFSDSPAFRSPLLRPSVPRTPSVRSPLDIPSVANFETHSPLSPLCMSSSEHQAQAPVLAPVPLPPVGEQSSPILDYPSLYASSLTGLGLDVSQPQGELKIGQMYSPRTTAVVVHAQEYDYHNAPFSEQLASPLDPTIPAPSSFSYTYGAAAQYVTGETQRYPQPFVFPPGSTCIPVPEAAHAGDATGSLNAWPPYGQNAELDVSSQGEPQPAAGWIRY</sequence>
<evidence type="ECO:0000259" key="5">
    <source>
        <dbReference type="PROSITE" id="PS50118"/>
    </source>
</evidence>
<dbReference type="Gene3D" id="1.10.30.10">
    <property type="entry name" value="High mobility group box domain"/>
    <property type="match status" value="1"/>
</dbReference>
<dbReference type="Pfam" id="PF00505">
    <property type="entry name" value="HMG_box"/>
    <property type="match status" value="1"/>
</dbReference>
<keyword evidence="2 3" id="KW-0539">Nucleus</keyword>